<evidence type="ECO:0000313" key="1">
    <source>
        <dbReference type="EMBL" id="UOF89552.1"/>
    </source>
</evidence>
<dbReference type="EMBL" id="CP089291">
    <property type="protein sequence ID" value="UOF89552.1"/>
    <property type="molecule type" value="Genomic_DNA"/>
</dbReference>
<accession>A0ABY4CG98</accession>
<dbReference type="Proteomes" id="UP000830167">
    <property type="component" value="Chromosome"/>
</dbReference>
<keyword evidence="2" id="KW-1185">Reference proteome</keyword>
<evidence type="ECO:0000313" key="2">
    <source>
        <dbReference type="Proteomes" id="UP000830167"/>
    </source>
</evidence>
<protein>
    <submittedName>
        <fullName evidence="1">Uncharacterized protein</fullName>
    </submittedName>
</protein>
<sequence>MINIQPKKKKSIRNVMGALKPRVAIDVEEAIEQAKVERAKHIVSEGEKAKTSSLNKAI</sequence>
<organism evidence="1 2">
    <name type="scientific">Fodinisporobacter ferrooxydans</name>
    <dbReference type="NCBI Taxonomy" id="2901836"/>
    <lineage>
        <taxon>Bacteria</taxon>
        <taxon>Bacillati</taxon>
        <taxon>Bacillota</taxon>
        <taxon>Bacilli</taxon>
        <taxon>Bacillales</taxon>
        <taxon>Alicyclobacillaceae</taxon>
        <taxon>Fodinisporobacter</taxon>
    </lineage>
</organism>
<reference evidence="1" key="1">
    <citation type="submission" date="2021-12" db="EMBL/GenBank/DDBJ databases">
        <title>Alicyclobacillaceae gen. nov., sp. nov., isolated from chalcocite enrichment system.</title>
        <authorList>
            <person name="Jiang Z."/>
        </authorList>
    </citation>
    <scope>NUCLEOTIDE SEQUENCE</scope>
    <source>
        <strain evidence="1">MYW30-H2</strain>
    </source>
</reference>
<proteinExistence type="predicted"/>
<gene>
    <name evidence="1" type="ORF">LSG31_16915</name>
</gene>
<dbReference type="RefSeq" id="WP_347436242.1">
    <property type="nucleotide sequence ID" value="NZ_CP089291.1"/>
</dbReference>
<name>A0ABY4CG98_9BACL</name>